<dbReference type="Gene3D" id="3.30.420.40">
    <property type="match status" value="2"/>
</dbReference>
<evidence type="ECO:0000256" key="4">
    <source>
        <dbReference type="ARBA" id="ARBA00043149"/>
    </source>
</evidence>
<evidence type="ECO:0000256" key="2">
    <source>
        <dbReference type="ARBA" id="ARBA00022679"/>
    </source>
</evidence>
<dbReference type="GO" id="GO:0005829">
    <property type="term" value="C:cytosol"/>
    <property type="evidence" value="ECO:0007669"/>
    <property type="project" value="TreeGrafter"/>
</dbReference>
<dbReference type="AlphaFoldDB" id="A0A2H0UM40"/>
<proteinExistence type="inferred from homology"/>
<dbReference type="GO" id="GO:0019563">
    <property type="term" value="P:glycerol catabolic process"/>
    <property type="evidence" value="ECO:0007669"/>
    <property type="project" value="TreeGrafter"/>
</dbReference>
<dbReference type="EMBL" id="PFBD01000002">
    <property type="protein sequence ID" value="PIR87451.1"/>
    <property type="molecule type" value="Genomic_DNA"/>
</dbReference>
<evidence type="ECO:0000256" key="3">
    <source>
        <dbReference type="ARBA" id="ARBA00022777"/>
    </source>
</evidence>
<name>A0A2H0UM40_9BACT</name>
<dbReference type="PROSITE" id="PS00933">
    <property type="entry name" value="FGGY_KINASES_1"/>
    <property type="match status" value="1"/>
</dbReference>
<reference evidence="7" key="1">
    <citation type="submission" date="2017-09" db="EMBL/GenBank/DDBJ databases">
        <title>Depth-based differentiation of microbial function through sediment-hosted aquifers and enrichment of novel symbionts in the deep terrestrial subsurface.</title>
        <authorList>
            <person name="Probst A.J."/>
            <person name="Ladd B."/>
            <person name="Jarett J.K."/>
            <person name="Geller-Mcgrath D.E."/>
            <person name="Sieber C.M.K."/>
            <person name="Emerson J.B."/>
            <person name="Anantharaman K."/>
            <person name="Thomas B.C."/>
            <person name="Malmstrom R."/>
            <person name="Stieglmeier M."/>
            <person name="Klingl A."/>
            <person name="Woyke T."/>
            <person name="Ryan C.M."/>
            <person name="Banfield J.F."/>
        </authorList>
    </citation>
    <scope>NUCLEOTIDE SEQUENCE [LARGE SCALE GENOMIC DNA]</scope>
</reference>
<dbReference type="PANTHER" id="PTHR10196">
    <property type="entry name" value="SUGAR KINASE"/>
    <property type="match status" value="1"/>
</dbReference>
<keyword evidence="3" id="KW-0418">Kinase</keyword>
<feature type="domain" description="Carbohydrate kinase FGGY N-terminal" evidence="5">
    <location>
        <begin position="3"/>
        <end position="246"/>
    </location>
</feature>
<comment type="similarity">
    <text evidence="1">Belongs to the FGGY kinase family.</text>
</comment>
<evidence type="ECO:0000259" key="5">
    <source>
        <dbReference type="Pfam" id="PF00370"/>
    </source>
</evidence>
<dbReference type="GO" id="GO:0004370">
    <property type="term" value="F:glycerol kinase activity"/>
    <property type="evidence" value="ECO:0007669"/>
    <property type="project" value="TreeGrafter"/>
</dbReference>
<dbReference type="InterPro" id="IPR018483">
    <property type="entry name" value="Carb_kinase_FGGY_CS"/>
</dbReference>
<accession>A0A2H0UM40</accession>
<evidence type="ECO:0000256" key="1">
    <source>
        <dbReference type="ARBA" id="ARBA00009156"/>
    </source>
</evidence>
<dbReference type="InterPro" id="IPR043129">
    <property type="entry name" value="ATPase_NBD"/>
</dbReference>
<dbReference type="Proteomes" id="UP000229526">
    <property type="component" value="Unassembled WGS sequence"/>
</dbReference>
<evidence type="ECO:0000313" key="7">
    <source>
        <dbReference type="Proteomes" id="UP000229526"/>
    </source>
</evidence>
<dbReference type="PANTHER" id="PTHR10196:SF69">
    <property type="entry name" value="GLYCEROL KINASE"/>
    <property type="match status" value="1"/>
</dbReference>
<sequence>MKYALVLDAGTTNIKAFVFAKDGTLVARASRPTSTSKPKEGWVEQDPVAYARAAAEVLREAVAVSKLDPALFVGLGIATQRETVIAWDKKTGQPFGPAIVWQDTRTQQWCDERLAMSGALVRERTGLRLLPYFSGSKMTWLLEQVPAVAQAHAENRLAIGTMDTWLVWQFTNNHAYRTDMTNASRTALLNIHKGMWDPELRSLFGVPEGLLAEVLPTCSVFGELDEKIIGCAMPIAAVVGDQQASLYAAGNLLSEDRHVTKVTFGTGMFILQYRGPKWFIHNSFFTTLAADSHYGVPRFALEAKIGECASRVTPFVGDKEALLPVLRSLAEQAAVAIGRLPTPPNLIVIDGGVTQDDRLAGLLAAASGIPVRLQMTSEATALGTAQLVFETLRGE</sequence>
<evidence type="ECO:0000313" key="6">
    <source>
        <dbReference type="EMBL" id="PIR87451.1"/>
    </source>
</evidence>
<comment type="caution">
    <text evidence="6">The sequence shown here is derived from an EMBL/GenBank/DDBJ whole genome shotgun (WGS) entry which is preliminary data.</text>
</comment>
<keyword evidence="2" id="KW-0808">Transferase</keyword>
<dbReference type="Pfam" id="PF00370">
    <property type="entry name" value="FGGY_N"/>
    <property type="match status" value="1"/>
</dbReference>
<dbReference type="SUPFAM" id="SSF53067">
    <property type="entry name" value="Actin-like ATPase domain"/>
    <property type="match status" value="2"/>
</dbReference>
<gene>
    <name evidence="6" type="ORF">COU11_00335</name>
</gene>
<organism evidence="6 7">
    <name type="scientific">Candidatus Harrisonbacteria bacterium CG10_big_fil_rev_8_21_14_0_10_49_15</name>
    <dbReference type="NCBI Taxonomy" id="1974587"/>
    <lineage>
        <taxon>Bacteria</taxon>
        <taxon>Candidatus Harrisoniibacteriota</taxon>
    </lineage>
</organism>
<protein>
    <recommendedName>
        <fullName evidence="4">ATP:glycerol 3-phosphotransferase</fullName>
    </recommendedName>
</protein>
<dbReference type="InterPro" id="IPR018484">
    <property type="entry name" value="FGGY_N"/>
</dbReference>